<feature type="region of interest" description="Disordered" evidence="1">
    <location>
        <begin position="96"/>
        <end position="132"/>
    </location>
</feature>
<reference evidence="3" key="1">
    <citation type="submission" date="2020-12" db="UniProtKB">
        <authorList>
            <consortium name="WormBaseParasite"/>
        </authorList>
    </citation>
    <scope>IDENTIFICATION</scope>
    <source>
        <strain evidence="3">MHco3</strain>
    </source>
</reference>
<evidence type="ECO:0000256" key="1">
    <source>
        <dbReference type="SAM" id="MobiDB-lite"/>
    </source>
</evidence>
<evidence type="ECO:0000313" key="3">
    <source>
        <dbReference type="WBParaSite" id="HCON_00172970-00001"/>
    </source>
</evidence>
<dbReference type="AlphaFoldDB" id="A0A7I4Z4S5"/>
<feature type="compositionally biased region" description="Polar residues" evidence="1">
    <location>
        <begin position="96"/>
        <end position="105"/>
    </location>
</feature>
<proteinExistence type="predicted"/>
<feature type="compositionally biased region" description="Basic and acidic residues" evidence="1">
    <location>
        <begin position="119"/>
        <end position="132"/>
    </location>
</feature>
<evidence type="ECO:0000313" key="2">
    <source>
        <dbReference type="Proteomes" id="UP000025227"/>
    </source>
</evidence>
<dbReference type="OrthoDB" id="5853242at2759"/>
<sequence>MQRTIEEYLKERRAAVIDGATEAGRSIAKAQRSIAHFKTKMSSLRRPDGTVTASRRAMEKFSLDSPSDLFATSSTYYLRRDVKVILSVLPSEIQHAITSTRNGTTPGLDRSHPRSQTRTSKESPISDRQSSD</sequence>
<organism evidence="2 3">
    <name type="scientific">Haemonchus contortus</name>
    <name type="common">Barber pole worm</name>
    <dbReference type="NCBI Taxonomy" id="6289"/>
    <lineage>
        <taxon>Eukaryota</taxon>
        <taxon>Metazoa</taxon>
        <taxon>Ecdysozoa</taxon>
        <taxon>Nematoda</taxon>
        <taxon>Chromadorea</taxon>
        <taxon>Rhabditida</taxon>
        <taxon>Rhabditina</taxon>
        <taxon>Rhabditomorpha</taxon>
        <taxon>Strongyloidea</taxon>
        <taxon>Trichostrongylidae</taxon>
        <taxon>Haemonchus</taxon>
    </lineage>
</organism>
<protein>
    <submittedName>
        <fullName evidence="3">Transposase</fullName>
    </submittedName>
</protein>
<name>A0A7I4Z4S5_HAECO</name>
<dbReference type="Proteomes" id="UP000025227">
    <property type="component" value="Unplaced"/>
</dbReference>
<keyword evidence="2" id="KW-1185">Reference proteome</keyword>
<accession>A0A7I4Z4S5</accession>
<dbReference type="WBParaSite" id="HCON_00172970-00001">
    <property type="protein sequence ID" value="HCON_00172970-00001"/>
    <property type="gene ID" value="HCON_00172970"/>
</dbReference>